<proteinExistence type="predicted"/>
<protein>
    <submittedName>
        <fullName evidence="1">Uncharacterized protein</fullName>
    </submittedName>
</protein>
<gene>
    <name evidence="1" type="ORF">SAMN04489747_3760</name>
</gene>
<evidence type="ECO:0000313" key="2">
    <source>
        <dbReference type="Proteomes" id="UP000198546"/>
    </source>
</evidence>
<name>A0A1G7DYL0_9ACTN</name>
<keyword evidence="2" id="KW-1185">Reference proteome</keyword>
<dbReference type="EMBL" id="LT629688">
    <property type="protein sequence ID" value="SDE56471.1"/>
    <property type="molecule type" value="Genomic_DNA"/>
</dbReference>
<dbReference type="AlphaFoldDB" id="A0A1G7DYL0"/>
<sequence length="181" mass="19671">MAADPLAWPLRLVPDRGADVVWTVPSLTVLELSLPSLGDWDDDYTCSDAEGARLRLVVAAHTLLYAARVDRSWHRGRLAVVQGRTEDGDLLLAERSDGVVTRTLEFEPNGHRTPAPNWPAPLRAGADLGLVPSPVAPAEFDRLWTGSTQARPGRRYRSGWWGRFTAAAAASPTGQPGARSR</sequence>
<organism evidence="1 2">
    <name type="scientific">Auraticoccus monumenti</name>
    <dbReference type="NCBI Taxonomy" id="675864"/>
    <lineage>
        <taxon>Bacteria</taxon>
        <taxon>Bacillati</taxon>
        <taxon>Actinomycetota</taxon>
        <taxon>Actinomycetes</taxon>
        <taxon>Propionibacteriales</taxon>
        <taxon>Propionibacteriaceae</taxon>
        <taxon>Auraticoccus</taxon>
    </lineage>
</organism>
<accession>A0A1G7DYL0</accession>
<dbReference type="OrthoDB" id="9936776at2"/>
<dbReference type="Proteomes" id="UP000198546">
    <property type="component" value="Chromosome i"/>
</dbReference>
<evidence type="ECO:0000313" key="1">
    <source>
        <dbReference type="EMBL" id="SDE56471.1"/>
    </source>
</evidence>
<dbReference type="STRING" id="675864.SAMN04489747_3760"/>
<reference evidence="1 2" key="1">
    <citation type="submission" date="2016-10" db="EMBL/GenBank/DDBJ databases">
        <authorList>
            <person name="de Groot N.N."/>
        </authorList>
    </citation>
    <scope>NUCLEOTIDE SEQUENCE [LARGE SCALE GENOMIC DNA]</scope>
    <source>
        <strain evidence="1 2">MON 2.2</strain>
    </source>
</reference>
<dbReference type="RefSeq" id="WP_090595616.1">
    <property type="nucleotide sequence ID" value="NZ_LT629688.1"/>
</dbReference>